<sequence length="481" mass="50380">MPSFCQMLYPRPMRRVLTPLLLTLGMTLPAALPTAEAASTLTVPVHVPLAGVQQAANAQVPQEFARVDQTQSLLGGAVQVRVRGTVTRTAQVSVKADGDALVLSVPIRAEFRAEPGGALASLARNFGGAATITLRLTPYVTPTWEVGVRASAEHRWTDPLAVDLGRGLKLSVQSLVDPQVRAQLDKLTAQIEQQVREGADLRRRAGTLWARAQRPWPLPTPEPAYALVRPLGLGVTPPRLTPDALKLDVGATLDLGAALGQPPATVKVSPLPPLKVGPLSAPGIELSVPLRLPYPELSALAARYAAQQTLTLPVPGSPVLRVTGVQVQPVGTRLRVSVQARLDGPLGLSLRATTDVTGTPAVSADGRTVSLRDVEVETRREGLTGKAVAWLADARAQAFVTRAAHFDLGPLLARAQAQAQSKLPFTPLPGVMVGGQVGALSVQSMAVQPAALVVTARAAGRLQAQVNAGELVDSGRGNGGR</sequence>
<evidence type="ECO:0000313" key="3">
    <source>
        <dbReference type="Proteomes" id="UP000002524"/>
    </source>
</evidence>
<keyword evidence="1" id="KW-0732">Signal</keyword>
<dbReference type="Pfam" id="PF14356">
    <property type="entry name" value="DUF4403"/>
    <property type="match status" value="1"/>
</dbReference>
<protein>
    <recommendedName>
        <fullName evidence="4">DUF4403 family protein</fullName>
    </recommendedName>
</protein>
<dbReference type="KEGG" id="dra:DR_2599"/>
<dbReference type="InParanoid" id="Q9RR95"/>
<dbReference type="OrthoDB" id="67134at2"/>
<dbReference type="STRING" id="243230.DR_2599"/>
<dbReference type="InterPro" id="IPR025515">
    <property type="entry name" value="DUF4403"/>
</dbReference>
<dbReference type="HOGENOM" id="CLU_605091_0_0_0"/>
<keyword evidence="3" id="KW-1185">Reference proteome</keyword>
<dbReference type="EMBL" id="AE000513">
    <property type="protein sequence ID" value="AAF12143.1"/>
    <property type="molecule type" value="Genomic_DNA"/>
</dbReference>
<dbReference type="PIR" id="G75253">
    <property type="entry name" value="G75253"/>
</dbReference>
<evidence type="ECO:0008006" key="4">
    <source>
        <dbReference type="Google" id="ProtNLM"/>
    </source>
</evidence>
<organism evidence="2 3">
    <name type="scientific">Deinococcus radiodurans (strain ATCC 13939 / DSM 20539 / JCM 16871 / CCUG 27074 / LMG 4051 / NBRC 15346 / NCIMB 9279 / VKM B-1422 / R1)</name>
    <dbReference type="NCBI Taxonomy" id="243230"/>
    <lineage>
        <taxon>Bacteria</taxon>
        <taxon>Thermotogati</taxon>
        <taxon>Deinococcota</taxon>
        <taxon>Deinococci</taxon>
        <taxon>Deinococcales</taxon>
        <taxon>Deinococcaceae</taxon>
        <taxon>Deinococcus</taxon>
    </lineage>
</organism>
<accession>Q9RR95</accession>
<dbReference type="EnsemblBacteria" id="AAF12143">
    <property type="protein sequence ID" value="AAF12143"/>
    <property type="gene ID" value="DR_2599"/>
</dbReference>
<dbReference type="AlphaFoldDB" id="Q9RR95"/>
<feature type="chain" id="PRO_5004333116" description="DUF4403 family protein" evidence="1">
    <location>
        <begin position="38"/>
        <end position="481"/>
    </location>
</feature>
<feature type="signal peptide" evidence="1">
    <location>
        <begin position="1"/>
        <end position="37"/>
    </location>
</feature>
<name>Q9RR95_DEIRA</name>
<reference evidence="2 3" key="1">
    <citation type="journal article" date="1999" name="Science">
        <title>Genome sequence of the radioresistant bacterium Deinococcus radiodurans R1.</title>
        <authorList>
            <person name="White O."/>
            <person name="Eisen J.A."/>
            <person name="Heidelberg J.F."/>
            <person name="Hickey E.K."/>
            <person name="Peterson J.D."/>
            <person name="Dodson R.J."/>
            <person name="Haft D.H."/>
            <person name="Gwinn M.L."/>
            <person name="Nelson W.C."/>
            <person name="Richardson D.L."/>
            <person name="Moffat K.S."/>
            <person name="Qin H."/>
            <person name="Jiang L."/>
            <person name="Pamphile W."/>
            <person name="Crosby M."/>
            <person name="Shen M."/>
            <person name="Vamathevan J.J."/>
            <person name="Lam P."/>
            <person name="McDonald L."/>
            <person name="Utterback T."/>
            <person name="Zalewski C."/>
            <person name="Makarova K.S."/>
            <person name="Aravind L."/>
            <person name="Daly M.J."/>
            <person name="Minton K.W."/>
            <person name="Fleischmann R.D."/>
            <person name="Ketchum K.A."/>
            <person name="Nelson K.E."/>
            <person name="Salzberg S."/>
            <person name="Smith H.O."/>
            <person name="Venter J.C."/>
            <person name="Fraser C.M."/>
        </authorList>
    </citation>
    <scope>NUCLEOTIDE SEQUENCE [LARGE SCALE GENOMIC DNA]</scope>
    <source>
        <strain evidence="3">ATCC 13939 / DSM 20539 / JCM 16871 / LMG 4051 / NBRC 15346 / NCIMB 9279 / R1 / VKM B-1422</strain>
    </source>
</reference>
<gene>
    <name evidence="2" type="ordered locus">DR_2599</name>
</gene>
<dbReference type="Proteomes" id="UP000002524">
    <property type="component" value="Chromosome 1"/>
</dbReference>
<proteinExistence type="predicted"/>
<evidence type="ECO:0000313" key="2">
    <source>
        <dbReference type="EMBL" id="AAF12143.1"/>
    </source>
</evidence>
<dbReference type="PATRIC" id="fig|243230.17.peg.2845"/>
<evidence type="ECO:0000256" key="1">
    <source>
        <dbReference type="SAM" id="SignalP"/>
    </source>
</evidence>
<dbReference type="PaxDb" id="243230-DR_2599"/>